<keyword evidence="2" id="KW-0472">Membrane</keyword>
<evidence type="ECO:0000313" key="4">
    <source>
        <dbReference type="Proteomes" id="UP001482620"/>
    </source>
</evidence>
<dbReference type="Proteomes" id="UP001482620">
    <property type="component" value="Unassembled WGS sequence"/>
</dbReference>
<proteinExistence type="predicted"/>
<organism evidence="3 4">
    <name type="scientific">Ilyodon furcidens</name>
    <name type="common">goldbreast splitfin</name>
    <dbReference type="NCBI Taxonomy" id="33524"/>
    <lineage>
        <taxon>Eukaryota</taxon>
        <taxon>Metazoa</taxon>
        <taxon>Chordata</taxon>
        <taxon>Craniata</taxon>
        <taxon>Vertebrata</taxon>
        <taxon>Euteleostomi</taxon>
        <taxon>Actinopterygii</taxon>
        <taxon>Neopterygii</taxon>
        <taxon>Teleostei</taxon>
        <taxon>Neoteleostei</taxon>
        <taxon>Acanthomorphata</taxon>
        <taxon>Ovalentaria</taxon>
        <taxon>Atherinomorphae</taxon>
        <taxon>Cyprinodontiformes</taxon>
        <taxon>Goodeidae</taxon>
        <taxon>Ilyodon</taxon>
    </lineage>
</organism>
<keyword evidence="2" id="KW-1133">Transmembrane helix</keyword>
<protein>
    <submittedName>
        <fullName evidence="3">Uncharacterized protein</fullName>
    </submittedName>
</protein>
<feature type="region of interest" description="Disordered" evidence="1">
    <location>
        <begin position="1"/>
        <end position="38"/>
    </location>
</feature>
<accession>A0ABV0SUX0</accession>
<keyword evidence="2" id="KW-0812">Transmembrane</keyword>
<reference evidence="3 4" key="1">
    <citation type="submission" date="2021-06" db="EMBL/GenBank/DDBJ databases">
        <authorList>
            <person name="Palmer J.M."/>
        </authorList>
    </citation>
    <scope>NUCLEOTIDE SEQUENCE [LARGE SCALE GENOMIC DNA]</scope>
    <source>
        <strain evidence="4">if_2019</strain>
        <tissue evidence="3">Muscle</tissue>
    </source>
</reference>
<evidence type="ECO:0000313" key="3">
    <source>
        <dbReference type="EMBL" id="MEQ2224329.1"/>
    </source>
</evidence>
<evidence type="ECO:0000256" key="2">
    <source>
        <dbReference type="SAM" id="Phobius"/>
    </source>
</evidence>
<sequence>MYINRLKQWPTEPRKMPNAHSQNAYTPPQPPTTERSPVGVKKGNWLDDAMGYSLKIVQTVFIFIVILWIVGNGTLIATDQPLSGIRFPLRVEGHFNFVVFFFLTLQALLFSSSPLLSVNVCSSKAYSYPLCPLFCVKMGHLYNCVFHSR</sequence>
<gene>
    <name evidence="3" type="ORF">ILYODFUR_006356</name>
</gene>
<evidence type="ECO:0000256" key="1">
    <source>
        <dbReference type="SAM" id="MobiDB-lite"/>
    </source>
</evidence>
<feature type="transmembrane region" description="Helical" evidence="2">
    <location>
        <begin position="97"/>
        <end position="118"/>
    </location>
</feature>
<name>A0ABV0SUX0_9TELE</name>
<keyword evidence="4" id="KW-1185">Reference proteome</keyword>
<dbReference type="EMBL" id="JAHRIQ010011973">
    <property type="protein sequence ID" value="MEQ2224329.1"/>
    <property type="molecule type" value="Genomic_DNA"/>
</dbReference>
<comment type="caution">
    <text evidence="3">The sequence shown here is derived from an EMBL/GenBank/DDBJ whole genome shotgun (WGS) entry which is preliminary data.</text>
</comment>
<feature type="transmembrane region" description="Helical" evidence="2">
    <location>
        <begin position="56"/>
        <end position="77"/>
    </location>
</feature>